<keyword evidence="4 10" id="KW-0812">Transmembrane</keyword>
<dbReference type="EC" id="2.3.1.199" evidence="10"/>
<keyword evidence="5 10" id="KW-0276">Fatty acid metabolism</keyword>
<keyword evidence="9 10" id="KW-0275">Fatty acid biosynthesis</keyword>
<dbReference type="Proteomes" id="UP000515158">
    <property type="component" value="Unplaced"/>
</dbReference>
<evidence type="ECO:0000256" key="11">
    <source>
        <dbReference type="SAM" id="MobiDB-lite"/>
    </source>
</evidence>
<dbReference type="KEGG" id="tpal:117651879"/>
<dbReference type="InterPro" id="IPR002076">
    <property type="entry name" value="ELO_fam"/>
</dbReference>
<evidence type="ECO:0000256" key="4">
    <source>
        <dbReference type="ARBA" id="ARBA00022692"/>
    </source>
</evidence>
<dbReference type="InParanoid" id="A0A6P9A530"/>
<dbReference type="AlphaFoldDB" id="A0A6P9A530"/>
<feature type="transmembrane region" description="Helical" evidence="10">
    <location>
        <begin position="219"/>
        <end position="237"/>
    </location>
</feature>
<comment type="subcellular location">
    <subcellularLocation>
        <location evidence="1">Membrane</location>
        <topology evidence="1">Multi-pass membrane protein</topology>
    </subcellularLocation>
</comment>
<evidence type="ECO:0000256" key="5">
    <source>
        <dbReference type="ARBA" id="ARBA00022832"/>
    </source>
</evidence>
<dbReference type="GO" id="GO:0030148">
    <property type="term" value="P:sphingolipid biosynthetic process"/>
    <property type="evidence" value="ECO:0007669"/>
    <property type="project" value="TreeGrafter"/>
</dbReference>
<accession>A0A6P9A530</accession>
<evidence type="ECO:0000256" key="6">
    <source>
        <dbReference type="ARBA" id="ARBA00022989"/>
    </source>
</evidence>
<feature type="transmembrane region" description="Helical" evidence="10">
    <location>
        <begin position="306"/>
        <end position="327"/>
    </location>
</feature>
<evidence type="ECO:0000256" key="3">
    <source>
        <dbReference type="ARBA" id="ARBA00022679"/>
    </source>
</evidence>
<feature type="transmembrane region" description="Helical" evidence="10">
    <location>
        <begin position="243"/>
        <end position="264"/>
    </location>
</feature>
<keyword evidence="12" id="KW-1185">Reference proteome</keyword>
<dbReference type="GO" id="GO:0005789">
    <property type="term" value="C:endoplasmic reticulum membrane"/>
    <property type="evidence" value="ECO:0007669"/>
    <property type="project" value="TreeGrafter"/>
</dbReference>
<keyword evidence="6 10" id="KW-1133">Transmembrane helix</keyword>
<keyword evidence="2 10" id="KW-0444">Lipid biosynthesis</keyword>
<evidence type="ECO:0000256" key="7">
    <source>
        <dbReference type="ARBA" id="ARBA00023098"/>
    </source>
</evidence>
<feature type="transmembrane region" description="Helical" evidence="10">
    <location>
        <begin position="140"/>
        <end position="162"/>
    </location>
</feature>
<evidence type="ECO:0000256" key="2">
    <source>
        <dbReference type="ARBA" id="ARBA00022516"/>
    </source>
</evidence>
<reference evidence="13" key="1">
    <citation type="submission" date="2025-08" db="UniProtKB">
        <authorList>
            <consortium name="RefSeq"/>
        </authorList>
    </citation>
    <scope>IDENTIFICATION</scope>
    <source>
        <tissue evidence="13">Total insect</tissue>
    </source>
</reference>
<keyword evidence="3 10" id="KW-0808">Transferase</keyword>
<keyword evidence="7 10" id="KW-0443">Lipid metabolism</keyword>
<comment type="catalytic activity">
    <reaction evidence="10">
        <text>a very-long-chain acyl-CoA + malonyl-CoA + H(+) = a very-long-chain 3-oxoacyl-CoA + CO2 + CoA</text>
        <dbReference type="Rhea" id="RHEA:32727"/>
        <dbReference type="ChEBI" id="CHEBI:15378"/>
        <dbReference type="ChEBI" id="CHEBI:16526"/>
        <dbReference type="ChEBI" id="CHEBI:57287"/>
        <dbReference type="ChEBI" id="CHEBI:57384"/>
        <dbReference type="ChEBI" id="CHEBI:90725"/>
        <dbReference type="ChEBI" id="CHEBI:90736"/>
        <dbReference type="EC" id="2.3.1.199"/>
    </reaction>
</comment>
<evidence type="ECO:0000256" key="1">
    <source>
        <dbReference type="ARBA" id="ARBA00004141"/>
    </source>
</evidence>
<sequence length="338" mass="38808">MRPCNAPECARAVRRAAGHGQGVDVYAWPGRPAAHRLQLPVRSTPCRGTCPRRPTKLPSPPAVSHRREQHRDMEDAVNRVVEYYHESVTNYLDPRSEDWLLSRSILVPLTLIGSYLYFVKKCGPAFMANRQPYNVKSIMIVYNIIQIIANAYVFISAAQLWVSELKSITCQPIDYSVTETTRQMANLVWMYYVLKIADLIDTVLFVLRKKGSQATFLHVYHHCAMVMGGYLGCRFMLNGHVFLLGVINAFVHTVLYSYYLLAALRPETREASWKKYITVLQLVQFVILFVHNIFPLVTPDCHIQKIWSVILVVQNVFMFAMFSDFYAKAYCSKKKKQA</sequence>
<dbReference type="GO" id="GO:0019367">
    <property type="term" value="P:fatty acid elongation, saturated fatty acid"/>
    <property type="evidence" value="ECO:0007669"/>
    <property type="project" value="TreeGrafter"/>
</dbReference>
<evidence type="ECO:0000256" key="8">
    <source>
        <dbReference type="ARBA" id="ARBA00023136"/>
    </source>
</evidence>
<dbReference type="Pfam" id="PF01151">
    <property type="entry name" value="ELO"/>
    <property type="match status" value="1"/>
</dbReference>
<organism evidence="13">
    <name type="scientific">Thrips palmi</name>
    <name type="common">Melon thrips</name>
    <dbReference type="NCBI Taxonomy" id="161013"/>
    <lineage>
        <taxon>Eukaryota</taxon>
        <taxon>Metazoa</taxon>
        <taxon>Ecdysozoa</taxon>
        <taxon>Arthropoda</taxon>
        <taxon>Hexapoda</taxon>
        <taxon>Insecta</taxon>
        <taxon>Pterygota</taxon>
        <taxon>Neoptera</taxon>
        <taxon>Paraneoptera</taxon>
        <taxon>Thysanoptera</taxon>
        <taxon>Terebrantia</taxon>
        <taxon>Thripoidea</taxon>
        <taxon>Thripidae</taxon>
        <taxon>Thrips</taxon>
    </lineage>
</organism>
<dbReference type="GO" id="GO:0034625">
    <property type="term" value="P:fatty acid elongation, monounsaturated fatty acid"/>
    <property type="evidence" value="ECO:0007669"/>
    <property type="project" value="TreeGrafter"/>
</dbReference>
<evidence type="ECO:0000256" key="10">
    <source>
        <dbReference type="RuleBase" id="RU361115"/>
    </source>
</evidence>
<dbReference type="GO" id="GO:0042761">
    <property type="term" value="P:very long-chain fatty acid biosynthetic process"/>
    <property type="evidence" value="ECO:0007669"/>
    <property type="project" value="TreeGrafter"/>
</dbReference>
<dbReference type="GO" id="GO:0009922">
    <property type="term" value="F:fatty acid elongase activity"/>
    <property type="evidence" value="ECO:0007669"/>
    <property type="project" value="UniProtKB-EC"/>
</dbReference>
<keyword evidence="8 10" id="KW-0472">Membrane</keyword>
<proteinExistence type="inferred from homology"/>
<evidence type="ECO:0000256" key="9">
    <source>
        <dbReference type="ARBA" id="ARBA00023160"/>
    </source>
</evidence>
<feature type="region of interest" description="Disordered" evidence="11">
    <location>
        <begin position="48"/>
        <end position="71"/>
    </location>
</feature>
<dbReference type="OrthoDB" id="434092at2759"/>
<comment type="similarity">
    <text evidence="10">Belongs to the ELO family.</text>
</comment>
<gene>
    <name evidence="13" type="primary">LOC117651879</name>
</gene>
<name>A0A6P9A530_THRPL</name>
<feature type="transmembrane region" description="Helical" evidence="10">
    <location>
        <begin position="276"/>
        <end position="294"/>
    </location>
</feature>
<dbReference type="GO" id="GO:0034626">
    <property type="term" value="P:fatty acid elongation, polyunsaturated fatty acid"/>
    <property type="evidence" value="ECO:0007669"/>
    <property type="project" value="TreeGrafter"/>
</dbReference>
<dbReference type="PANTHER" id="PTHR11157">
    <property type="entry name" value="FATTY ACID ACYL TRANSFERASE-RELATED"/>
    <property type="match status" value="1"/>
</dbReference>
<evidence type="ECO:0000313" key="13">
    <source>
        <dbReference type="RefSeq" id="XP_034252309.1"/>
    </source>
</evidence>
<feature type="transmembrane region" description="Helical" evidence="10">
    <location>
        <begin position="189"/>
        <end position="207"/>
    </location>
</feature>
<dbReference type="PANTHER" id="PTHR11157:SF116">
    <property type="entry name" value="ELONGATION OF VERY LONG CHAIN FATTY ACIDS PROTEIN-RELATED"/>
    <property type="match status" value="1"/>
</dbReference>
<dbReference type="GeneID" id="117651879"/>
<evidence type="ECO:0000313" key="12">
    <source>
        <dbReference type="Proteomes" id="UP000515158"/>
    </source>
</evidence>
<protein>
    <recommendedName>
        <fullName evidence="10">Elongation of very long chain fatty acids protein</fullName>
        <ecNumber evidence="10">2.3.1.199</ecNumber>
    </recommendedName>
    <alternativeName>
        <fullName evidence="10">Very-long-chain 3-oxoacyl-CoA synthase</fullName>
    </alternativeName>
</protein>
<dbReference type="RefSeq" id="XP_034252309.1">
    <property type="nucleotide sequence ID" value="XM_034396418.1"/>
</dbReference>
<feature type="transmembrane region" description="Helical" evidence="10">
    <location>
        <begin position="100"/>
        <end position="119"/>
    </location>
</feature>